<feature type="compositionally biased region" description="Basic and acidic residues" evidence="1">
    <location>
        <begin position="149"/>
        <end position="166"/>
    </location>
</feature>
<reference evidence="4" key="5">
    <citation type="submission" date="2018-04" db="UniProtKB">
        <authorList>
            <consortium name="EnsemblFungi"/>
        </authorList>
    </citation>
    <scope>IDENTIFICATION</scope>
    <source>
        <strain evidence="4">R3-111a-1</strain>
    </source>
</reference>
<organism evidence="3">
    <name type="scientific">Gaeumannomyces tritici (strain R3-111a-1)</name>
    <name type="common">Wheat and barley take-all root rot fungus</name>
    <name type="synonym">Gaeumannomyces graminis var. tritici</name>
    <dbReference type="NCBI Taxonomy" id="644352"/>
    <lineage>
        <taxon>Eukaryota</taxon>
        <taxon>Fungi</taxon>
        <taxon>Dikarya</taxon>
        <taxon>Ascomycota</taxon>
        <taxon>Pezizomycotina</taxon>
        <taxon>Sordariomycetes</taxon>
        <taxon>Sordariomycetidae</taxon>
        <taxon>Magnaporthales</taxon>
        <taxon>Magnaporthaceae</taxon>
        <taxon>Gaeumannomyces</taxon>
    </lineage>
</organism>
<dbReference type="EnsemblFungi" id="EJT82531">
    <property type="protein sequence ID" value="EJT82531"/>
    <property type="gene ID" value="GGTG_02504"/>
</dbReference>
<evidence type="ECO:0000256" key="2">
    <source>
        <dbReference type="SAM" id="SignalP"/>
    </source>
</evidence>
<reference evidence="3" key="2">
    <citation type="submission" date="2010-07" db="EMBL/GenBank/DDBJ databases">
        <authorList>
            <consortium name="The Broad Institute Genome Sequencing Platform"/>
            <consortium name="Broad Institute Genome Sequencing Center for Infectious Disease"/>
            <person name="Ma L.-J."/>
            <person name="Dead R."/>
            <person name="Young S."/>
            <person name="Zeng Q."/>
            <person name="Koehrsen M."/>
            <person name="Alvarado L."/>
            <person name="Berlin A."/>
            <person name="Chapman S.B."/>
            <person name="Chen Z."/>
            <person name="Freedman E."/>
            <person name="Gellesch M."/>
            <person name="Goldberg J."/>
            <person name="Griggs A."/>
            <person name="Gujja S."/>
            <person name="Heilman E.R."/>
            <person name="Heiman D."/>
            <person name="Hepburn T."/>
            <person name="Howarth C."/>
            <person name="Jen D."/>
            <person name="Larson L."/>
            <person name="Mehta T."/>
            <person name="Neiman D."/>
            <person name="Pearson M."/>
            <person name="Roberts A."/>
            <person name="Saif S."/>
            <person name="Shea T."/>
            <person name="Shenoy N."/>
            <person name="Sisk P."/>
            <person name="Stolte C."/>
            <person name="Sykes S."/>
            <person name="Walk T."/>
            <person name="White J."/>
            <person name="Yandava C."/>
            <person name="Haas B."/>
            <person name="Nusbaum C."/>
            <person name="Birren B."/>
        </authorList>
    </citation>
    <scope>NUCLEOTIDE SEQUENCE</scope>
    <source>
        <strain evidence="3">R3-111a-1</strain>
    </source>
</reference>
<dbReference type="RefSeq" id="XP_009218540.1">
    <property type="nucleotide sequence ID" value="XM_009220276.1"/>
</dbReference>
<name>J3NMJ8_GAET3</name>
<proteinExistence type="predicted"/>
<evidence type="ECO:0000313" key="4">
    <source>
        <dbReference type="EnsemblFungi" id="EJT82531"/>
    </source>
</evidence>
<feature type="compositionally biased region" description="Low complexity" evidence="1">
    <location>
        <begin position="196"/>
        <end position="206"/>
    </location>
</feature>
<evidence type="ECO:0000313" key="3">
    <source>
        <dbReference type="EMBL" id="EJT82531.1"/>
    </source>
</evidence>
<reference evidence="5" key="1">
    <citation type="submission" date="2010-07" db="EMBL/GenBank/DDBJ databases">
        <title>The genome sequence of Gaeumannomyces graminis var. tritici strain R3-111a-1.</title>
        <authorList>
            <consortium name="The Broad Institute Genome Sequencing Platform"/>
            <person name="Ma L.-J."/>
            <person name="Dead R."/>
            <person name="Young S."/>
            <person name="Zeng Q."/>
            <person name="Koehrsen M."/>
            <person name="Alvarado L."/>
            <person name="Berlin A."/>
            <person name="Chapman S.B."/>
            <person name="Chen Z."/>
            <person name="Freedman E."/>
            <person name="Gellesch M."/>
            <person name="Goldberg J."/>
            <person name="Griggs A."/>
            <person name="Gujja S."/>
            <person name="Heilman E.R."/>
            <person name="Heiman D."/>
            <person name="Hepburn T."/>
            <person name="Howarth C."/>
            <person name="Jen D."/>
            <person name="Larson L."/>
            <person name="Mehta T."/>
            <person name="Neiman D."/>
            <person name="Pearson M."/>
            <person name="Roberts A."/>
            <person name="Saif S."/>
            <person name="Shea T."/>
            <person name="Shenoy N."/>
            <person name="Sisk P."/>
            <person name="Stolte C."/>
            <person name="Sykes S."/>
            <person name="Walk T."/>
            <person name="White J."/>
            <person name="Yandava C."/>
            <person name="Haas B."/>
            <person name="Nusbaum C."/>
            <person name="Birren B."/>
        </authorList>
    </citation>
    <scope>NUCLEOTIDE SEQUENCE [LARGE SCALE GENOMIC DNA]</scope>
    <source>
        <strain evidence="5">R3-111a-1</strain>
    </source>
</reference>
<feature type="chain" id="PRO_5015094261" evidence="2">
    <location>
        <begin position="24"/>
        <end position="215"/>
    </location>
</feature>
<keyword evidence="2" id="KW-0732">Signal</keyword>
<accession>J3NMJ8</accession>
<dbReference type="GeneID" id="20342962"/>
<dbReference type="OrthoDB" id="10655894at2759"/>
<evidence type="ECO:0000256" key="1">
    <source>
        <dbReference type="SAM" id="MobiDB-lite"/>
    </source>
</evidence>
<feature type="region of interest" description="Disordered" evidence="1">
    <location>
        <begin position="133"/>
        <end position="215"/>
    </location>
</feature>
<dbReference type="HOGENOM" id="CLU_1283326_0_0_1"/>
<sequence length="215" mass="22734">MQPSSSLVVQALLAALVVTEVAAAPITQREVGYNESPIVEKRKNPLYETGVGGKPAPKPSIVNVGKIKPVAPISTTPKKPITPVTKGKREVGHNELPIVEKRKNPMYETGVGGKPAPKPSIVNVGKIKPVAPISTTPKKPITPVKGKGKREVGHDESPIVEKRKNPMYETGVGGKPAPKPSIVNVGKIKPVAPISTTPKKPITPVKGKGKREEHA</sequence>
<dbReference type="VEuPathDB" id="FungiDB:GGTG_02504"/>
<protein>
    <submittedName>
        <fullName evidence="3 4">Uncharacterized protein</fullName>
    </submittedName>
</protein>
<keyword evidence="5" id="KW-1185">Reference proteome</keyword>
<dbReference type="EMBL" id="GL385395">
    <property type="protein sequence ID" value="EJT82531.1"/>
    <property type="molecule type" value="Genomic_DNA"/>
</dbReference>
<feature type="compositionally biased region" description="Low complexity" evidence="1">
    <location>
        <begin position="135"/>
        <end position="145"/>
    </location>
</feature>
<reference evidence="3" key="3">
    <citation type="submission" date="2010-09" db="EMBL/GenBank/DDBJ databases">
        <title>Annotation of Gaeumannomyces graminis var. tritici R3-111a-1.</title>
        <authorList>
            <consortium name="The Broad Institute Genome Sequencing Platform"/>
            <person name="Ma L.-J."/>
            <person name="Dead R."/>
            <person name="Young S.K."/>
            <person name="Zeng Q."/>
            <person name="Gargeya S."/>
            <person name="Fitzgerald M."/>
            <person name="Haas B."/>
            <person name="Abouelleil A."/>
            <person name="Alvarado L."/>
            <person name="Arachchi H.M."/>
            <person name="Berlin A."/>
            <person name="Brown A."/>
            <person name="Chapman S.B."/>
            <person name="Chen Z."/>
            <person name="Dunbar C."/>
            <person name="Freedman E."/>
            <person name="Gearin G."/>
            <person name="Gellesch M."/>
            <person name="Goldberg J."/>
            <person name="Griggs A."/>
            <person name="Gujja S."/>
            <person name="Heiman D."/>
            <person name="Howarth C."/>
            <person name="Larson L."/>
            <person name="Lui A."/>
            <person name="MacDonald P.J.P."/>
            <person name="Mehta T."/>
            <person name="Montmayeur A."/>
            <person name="Murphy C."/>
            <person name="Neiman D."/>
            <person name="Pearson M."/>
            <person name="Priest M."/>
            <person name="Roberts A."/>
            <person name="Saif S."/>
            <person name="Shea T."/>
            <person name="Shenoy N."/>
            <person name="Sisk P."/>
            <person name="Stolte C."/>
            <person name="Sykes S."/>
            <person name="Yandava C."/>
            <person name="Wortman J."/>
            <person name="Nusbaum C."/>
            <person name="Birren B."/>
        </authorList>
    </citation>
    <scope>NUCLEOTIDE SEQUENCE</scope>
    <source>
        <strain evidence="3">R3-111a-1</strain>
    </source>
</reference>
<reference evidence="4" key="4">
    <citation type="journal article" date="2015" name="G3 (Bethesda)">
        <title>Genome sequences of three phytopathogenic species of the Magnaporthaceae family of fungi.</title>
        <authorList>
            <person name="Okagaki L.H."/>
            <person name="Nunes C.C."/>
            <person name="Sailsbery J."/>
            <person name="Clay B."/>
            <person name="Brown D."/>
            <person name="John T."/>
            <person name="Oh Y."/>
            <person name="Young N."/>
            <person name="Fitzgerald M."/>
            <person name="Haas B.J."/>
            <person name="Zeng Q."/>
            <person name="Young S."/>
            <person name="Adiconis X."/>
            <person name="Fan L."/>
            <person name="Levin J.Z."/>
            <person name="Mitchell T.K."/>
            <person name="Okubara P.A."/>
            <person name="Farman M.L."/>
            <person name="Kohn L.M."/>
            <person name="Birren B."/>
            <person name="Ma L.-J."/>
            <person name="Dean R.A."/>
        </authorList>
    </citation>
    <scope>NUCLEOTIDE SEQUENCE</scope>
    <source>
        <strain evidence="4">R3-111a-1</strain>
    </source>
</reference>
<feature type="signal peptide" evidence="2">
    <location>
        <begin position="1"/>
        <end position="23"/>
    </location>
</feature>
<dbReference type="Proteomes" id="UP000006039">
    <property type="component" value="Unassembled WGS sequence"/>
</dbReference>
<gene>
    <name evidence="4" type="primary">20342962</name>
    <name evidence="3" type="ORF">GGTG_02504</name>
</gene>
<evidence type="ECO:0000313" key="5">
    <source>
        <dbReference type="Proteomes" id="UP000006039"/>
    </source>
</evidence>
<dbReference type="eggNOG" id="ENOG502RNFV">
    <property type="taxonomic scope" value="Eukaryota"/>
</dbReference>
<dbReference type="AlphaFoldDB" id="J3NMJ8"/>